<name>A0A7K3LTT9_9ACTN</name>
<dbReference type="Pfam" id="PF13196">
    <property type="entry name" value="DUF4012"/>
    <property type="match status" value="1"/>
</dbReference>
<reference evidence="1 2" key="1">
    <citation type="submission" date="2020-01" db="EMBL/GenBank/DDBJ databases">
        <title>Investigation of new actinobacteria for the biodesulphurisation of diesel fuel.</title>
        <authorList>
            <person name="Athi Narayanan S.M."/>
        </authorList>
    </citation>
    <scope>NUCLEOTIDE SEQUENCE [LARGE SCALE GENOMIC DNA]</scope>
    <source>
        <strain evidence="1 2">213E</strain>
    </source>
</reference>
<proteinExistence type="predicted"/>
<gene>
    <name evidence="1" type="ORF">GYA93_19170</name>
</gene>
<dbReference type="RefSeq" id="WP_059037786.1">
    <property type="nucleotide sequence ID" value="NZ_JAADZU010000079.1"/>
</dbReference>
<protein>
    <submittedName>
        <fullName evidence="1">DUF4012 domain-containing protein</fullName>
    </submittedName>
</protein>
<dbReference type="Proteomes" id="UP000466307">
    <property type="component" value="Unassembled WGS sequence"/>
</dbReference>
<dbReference type="InterPro" id="IPR025101">
    <property type="entry name" value="DUF4012"/>
</dbReference>
<keyword evidence="2" id="KW-1185">Reference proteome</keyword>
<evidence type="ECO:0000313" key="2">
    <source>
        <dbReference type="Proteomes" id="UP000466307"/>
    </source>
</evidence>
<accession>A0A7K3LTT9</accession>
<comment type="caution">
    <text evidence="1">The sequence shown here is derived from an EMBL/GenBank/DDBJ whole genome shotgun (WGS) entry which is preliminary data.</text>
</comment>
<sequence>MLIGSGIVVALIVVVVGWLAYSAFGIKSDLEDARVDANAARKAVLSGDQDAATSRAQAAASSAKSASDRAHGVVWAAAASVPLLGSPLKSVQEMSDTVADFATEVLVPTADLGAALDPSELRRGDTIGTAPLAAAQPQLAKLAAASDVYVTRVEGIDPSWLGQVADARDELYGLVHDASGTLNGSNVAAQLLPAMTGADGPRNYFVALQTPSESRGTGGLVGGFAILNATKGRLTAPELGANNDFRYPTTPQTDLGSDFNSLYATFHPYTDFRNANMSPSFPDAAQIWIANWHEVTGEQLDGAIALDPIALSYVLKVTGPLTLPGGEKITADNVVPITLSTSYERFADNNQARKDYLQSISKAAVKQLSTFKGDTSALLEALGRGVHERRIMVYSTDPDEEKILQTTNLGHEIGDVDAPYASVTIQNAGGNKLDYYLRRKLEYVAAGCSSDKRDSVITMQLTNTLDDLSLPDYVIAPNGTAFPIDKGTALSNVEFLLSKGATVKGVFVDDQEVLYQDGTLGGHPYVGAMVQVPPGKTVTVKVFATEPTWPGEAVVPVQPLVDNPEVTVRVPECGS</sequence>
<organism evidence="1 2">
    <name type="scientific">Gordonia desulfuricans</name>
    <dbReference type="NCBI Taxonomy" id="89051"/>
    <lineage>
        <taxon>Bacteria</taxon>
        <taxon>Bacillati</taxon>
        <taxon>Actinomycetota</taxon>
        <taxon>Actinomycetes</taxon>
        <taxon>Mycobacteriales</taxon>
        <taxon>Gordoniaceae</taxon>
        <taxon>Gordonia</taxon>
    </lineage>
</organism>
<dbReference type="AlphaFoldDB" id="A0A7K3LTT9"/>
<evidence type="ECO:0000313" key="1">
    <source>
        <dbReference type="EMBL" id="NDK91678.1"/>
    </source>
</evidence>
<dbReference type="EMBL" id="JAADZU010000079">
    <property type="protein sequence ID" value="NDK91678.1"/>
    <property type="molecule type" value="Genomic_DNA"/>
</dbReference>